<dbReference type="EMBL" id="JADGJQ010000007">
    <property type="protein sequence ID" value="KAJ3183127.1"/>
    <property type="molecule type" value="Genomic_DNA"/>
</dbReference>
<comment type="caution">
    <text evidence="6">The sequence shown here is derived from an EMBL/GenBank/DDBJ whole genome shotgun (WGS) entry which is preliminary data.</text>
</comment>
<feature type="compositionally biased region" description="Polar residues" evidence="4">
    <location>
        <begin position="45"/>
        <end position="65"/>
    </location>
</feature>
<feature type="compositionally biased region" description="Low complexity" evidence="4">
    <location>
        <begin position="26"/>
        <end position="36"/>
    </location>
</feature>
<feature type="compositionally biased region" description="Acidic residues" evidence="4">
    <location>
        <begin position="857"/>
        <end position="868"/>
    </location>
</feature>
<evidence type="ECO:0000259" key="5">
    <source>
        <dbReference type="PROSITE" id="PS50052"/>
    </source>
</evidence>
<dbReference type="Gene3D" id="3.80.10.10">
    <property type="entry name" value="Ribonuclease Inhibitor"/>
    <property type="match status" value="2"/>
</dbReference>
<dbReference type="GO" id="GO:0004385">
    <property type="term" value="F:GMP kinase activity"/>
    <property type="evidence" value="ECO:0007669"/>
    <property type="project" value="TreeGrafter"/>
</dbReference>
<dbReference type="FunFam" id="3.30.63.10:FF:000002">
    <property type="entry name" value="Guanylate kinase 1"/>
    <property type="match status" value="1"/>
</dbReference>
<dbReference type="InterPro" id="IPR027417">
    <property type="entry name" value="P-loop_NTPase"/>
</dbReference>
<accession>A0AAD5XUV9</accession>
<dbReference type="PANTHER" id="PTHR23117:SF13">
    <property type="entry name" value="GUANYLATE KINASE"/>
    <property type="match status" value="1"/>
</dbReference>
<feature type="compositionally biased region" description="Low complexity" evidence="4">
    <location>
        <begin position="676"/>
        <end position="693"/>
    </location>
</feature>
<dbReference type="GO" id="GO:0005829">
    <property type="term" value="C:cytosol"/>
    <property type="evidence" value="ECO:0007669"/>
    <property type="project" value="TreeGrafter"/>
</dbReference>
<protein>
    <recommendedName>
        <fullName evidence="5">Guanylate kinase-like domain-containing protein</fullName>
    </recommendedName>
</protein>
<feature type="compositionally biased region" description="Acidic residues" evidence="4">
    <location>
        <begin position="835"/>
        <end position="846"/>
    </location>
</feature>
<reference evidence="6" key="1">
    <citation type="submission" date="2020-05" db="EMBL/GenBank/DDBJ databases">
        <title>Phylogenomic resolution of chytrid fungi.</title>
        <authorList>
            <person name="Stajich J.E."/>
            <person name="Amses K."/>
            <person name="Simmons R."/>
            <person name="Seto K."/>
            <person name="Myers J."/>
            <person name="Bonds A."/>
            <person name="Quandt C.A."/>
            <person name="Barry K."/>
            <person name="Liu P."/>
            <person name="Grigoriev I."/>
            <person name="Longcore J.E."/>
            <person name="James T.Y."/>
        </authorList>
    </citation>
    <scope>NUCLEOTIDE SEQUENCE</scope>
    <source>
        <strain evidence="6">JEL0379</strain>
    </source>
</reference>
<dbReference type="AlphaFoldDB" id="A0AAD5XUV9"/>
<comment type="similarity">
    <text evidence="1">Belongs to the guanylate kinase family.</text>
</comment>
<dbReference type="PROSITE" id="PS50052">
    <property type="entry name" value="GUANYLATE_KINASE_2"/>
    <property type="match status" value="1"/>
</dbReference>
<dbReference type="Pfam" id="PF14580">
    <property type="entry name" value="LRR_9"/>
    <property type="match status" value="1"/>
</dbReference>
<evidence type="ECO:0000313" key="6">
    <source>
        <dbReference type="EMBL" id="KAJ3183127.1"/>
    </source>
</evidence>
<dbReference type="InterPro" id="IPR001611">
    <property type="entry name" value="Leu-rich_rpt"/>
</dbReference>
<dbReference type="InterPro" id="IPR032675">
    <property type="entry name" value="LRR_dom_sf"/>
</dbReference>
<evidence type="ECO:0000256" key="3">
    <source>
        <dbReference type="ARBA" id="ARBA00022777"/>
    </source>
</evidence>
<dbReference type="Gene3D" id="3.40.50.300">
    <property type="entry name" value="P-loop containing nucleotide triphosphate hydrolases"/>
    <property type="match status" value="1"/>
</dbReference>
<dbReference type="PANTHER" id="PTHR23117">
    <property type="entry name" value="GUANYLATE KINASE-RELATED"/>
    <property type="match status" value="1"/>
</dbReference>
<keyword evidence="2" id="KW-0808">Transferase</keyword>
<dbReference type="Proteomes" id="UP001212152">
    <property type="component" value="Unassembled WGS sequence"/>
</dbReference>
<dbReference type="SUPFAM" id="SSF52058">
    <property type="entry name" value="L domain-like"/>
    <property type="match status" value="1"/>
</dbReference>
<name>A0AAD5XUV9_9FUNG</name>
<evidence type="ECO:0000313" key="7">
    <source>
        <dbReference type="Proteomes" id="UP001212152"/>
    </source>
</evidence>
<dbReference type="SUPFAM" id="SSF52540">
    <property type="entry name" value="P-loop containing nucleoside triphosphate hydrolases"/>
    <property type="match status" value="1"/>
</dbReference>
<dbReference type="PROSITE" id="PS51450">
    <property type="entry name" value="LRR"/>
    <property type="match status" value="5"/>
</dbReference>
<dbReference type="InterPro" id="IPR008145">
    <property type="entry name" value="GK/Ca_channel_bsu"/>
</dbReference>
<feature type="compositionally biased region" description="Low complexity" evidence="4">
    <location>
        <begin position="731"/>
        <end position="762"/>
    </location>
</feature>
<evidence type="ECO:0000256" key="1">
    <source>
        <dbReference type="ARBA" id="ARBA00005790"/>
    </source>
</evidence>
<feature type="compositionally biased region" description="Acidic residues" evidence="4">
    <location>
        <begin position="570"/>
        <end position="582"/>
    </location>
</feature>
<feature type="compositionally biased region" description="Acidic residues" evidence="4">
    <location>
        <begin position="628"/>
        <end position="640"/>
    </location>
</feature>
<keyword evidence="3" id="KW-0418">Kinase</keyword>
<dbReference type="InterPro" id="IPR008144">
    <property type="entry name" value="Guanylate_kin-like_dom"/>
</dbReference>
<organism evidence="6 7">
    <name type="scientific">Geranomyces variabilis</name>
    <dbReference type="NCBI Taxonomy" id="109894"/>
    <lineage>
        <taxon>Eukaryota</taxon>
        <taxon>Fungi</taxon>
        <taxon>Fungi incertae sedis</taxon>
        <taxon>Chytridiomycota</taxon>
        <taxon>Chytridiomycota incertae sedis</taxon>
        <taxon>Chytridiomycetes</taxon>
        <taxon>Spizellomycetales</taxon>
        <taxon>Powellomycetaceae</taxon>
        <taxon>Geranomyces</taxon>
    </lineage>
</organism>
<proteinExistence type="inferred from homology"/>
<feature type="region of interest" description="Disordered" evidence="4">
    <location>
        <begin position="1"/>
        <end position="94"/>
    </location>
</feature>
<evidence type="ECO:0000256" key="4">
    <source>
        <dbReference type="SAM" id="MobiDB-lite"/>
    </source>
</evidence>
<dbReference type="CDD" id="cd00071">
    <property type="entry name" value="GMPK"/>
    <property type="match status" value="1"/>
</dbReference>
<feature type="region of interest" description="Disordered" evidence="4">
    <location>
        <begin position="565"/>
        <end position="870"/>
    </location>
</feature>
<dbReference type="SMART" id="SM00072">
    <property type="entry name" value="GuKc"/>
    <property type="match status" value="1"/>
</dbReference>
<dbReference type="Pfam" id="PF00625">
    <property type="entry name" value="Guanylate_kin"/>
    <property type="match status" value="1"/>
</dbReference>
<feature type="domain" description="Guanylate kinase-like" evidence="5">
    <location>
        <begin position="429"/>
        <end position="617"/>
    </location>
</feature>
<evidence type="ECO:0000256" key="2">
    <source>
        <dbReference type="ARBA" id="ARBA00022679"/>
    </source>
</evidence>
<dbReference type="SMART" id="SM00365">
    <property type="entry name" value="LRR_SD22"/>
    <property type="match status" value="6"/>
</dbReference>
<gene>
    <name evidence="6" type="ORF">HDU87_007550</name>
</gene>
<sequence>MSAKKPTSRATSASKAKPGTAGGAPGSAAAPASRTSSGKRRAGAKSNSTVSLEPQALSRQGSSLKLSGDAAGLPPLPSAPAGPSAGEDGERPPADEKFEAETVVDEGAEHAKRLEALPLPYEVLRRALSLSGRGAEQMKQVFTKMSLPNAGLSNIGMLKNYPLLQTLELPGNGISDLSVLSSLRYLVQVDLSNNELTSGLDLDSAPYNLQHVDLSRNRIQEISDMSQHRFLMKLCLDRNLISQISGLKQCRYLTHLSLANNSVEAIEGLDGLPLKFIDLRRNHIKSLAGIETLQELEELRVGHNFITSLHNASRLPALRLIDTSYNNLTVQSETFSPLTSLALLRDVDLSGNVVTREPGYRLQAIFALPRLRALDGLPVAVEEKVAATNLYSPSPSVVASVQHAAMMKSWGLRQMVFIRRVELMRAKRLRPIVLCGPSGVGKRSLAWRLIEMHPTIYAAAISHTTRRPRPGEVDKRDYYFTSRTEMEAMIARGEFIQVAVLFGEMYGVSCAALDTVTEAGQIGVMCLELDGVLTLKRSPIKCHYICVTVPDMATLQKRLESRFLLAPPEEGPEPDREDDLDENAAPRPFTEPEFGLRFADVDDDSSQRHDAPNEEAEEGPAQQASEIDKDEAESFEQENADPEREGPVGLGTSKSTDEQAMLMHACTPPSNSHMRAQTAPAATAAAEDFLATTPTVAASPPRILTAESASGLEVDPTDLLPTYTDAPPAAPAGSSPQTPSQALDDTPATPSTDTALPATASSFRSPPATATGSLFSPRGATPNTASSLPSRILSDSPFRVMTADPSMLAPSRPARPETSGFGSLSVGTEDTTSGDSDDEDEEDTGPEGELAAGEEGGAIDDGDDDAELDATSPVHRWLAKAALTADYVEGDGFFDFVVGNVVLEDAYAELEGWCLKARDQVLEEED</sequence>
<keyword evidence="7" id="KW-1185">Reference proteome</keyword>